<evidence type="ECO:0000313" key="8">
    <source>
        <dbReference type="EMBL" id="MBB5209217.1"/>
    </source>
</evidence>
<keyword evidence="9" id="KW-1185">Reference proteome</keyword>
<dbReference type="PANTHER" id="PTHR43466:SF1">
    <property type="entry name" value="2-OXO-4-HYDROXY-4-CARBOXY-5-UREIDOIMIDAZOLINE DECARBOXYLASE-RELATED"/>
    <property type="match status" value="1"/>
</dbReference>
<dbReference type="GO" id="GO:0019628">
    <property type="term" value="P:urate catabolic process"/>
    <property type="evidence" value="ECO:0007669"/>
    <property type="project" value="UniProtKB-UniPathway"/>
</dbReference>
<accession>A0A7W8D7W1</accession>
<evidence type="ECO:0000313" key="9">
    <source>
        <dbReference type="Proteomes" id="UP000521199"/>
    </source>
</evidence>
<dbReference type="GO" id="GO:0000255">
    <property type="term" value="P:allantoin metabolic process"/>
    <property type="evidence" value="ECO:0007669"/>
    <property type="project" value="InterPro"/>
</dbReference>
<dbReference type="SUPFAM" id="SSF158694">
    <property type="entry name" value="UraD-Like"/>
    <property type="match status" value="1"/>
</dbReference>
<comment type="caution">
    <text evidence="8">The sequence shown here is derived from an EMBL/GenBank/DDBJ whole genome shotgun (WGS) entry which is preliminary data.</text>
</comment>
<dbReference type="GO" id="GO:0051997">
    <property type="term" value="F:2-oxo-4-hydroxy-4-carboxy-5-ureidoimidazoline decarboxylase activity"/>
    <property type="evidence" value="ECO:0007669"/>
    <property type="project" value="UniProtKB-EC"/>
</dbReference>
<evidence type="ECO:0000259" key="7">
    <source>
        <dbReference type="Pfam" id="PF09349"/>
    </source>
</evidence>
<dbReference type="EMBL" id="JACHHP010000005">
    <property type="protein sequence ID" value="MBB5209217.1"/>
    <property type="molecule type" value="Genomic_DNA"/>
</dbReference>
<dbReference type="InterPro" id="IPR036778">
    <property type="entry name" value="OHCU_decarboxylase_sf"/>
</dbReference>
<evidence type="ECO:0000256" key="1">
    <source>
        <dbReference type="ARBA" id="ARBA00001163"/>
    </source>
</evidence>
<dbReference type="GO" id="GO:0006144">
    <property type="term" value="P:purine nucleobase metabolic process"/>
    <property type="evidence" value="ECO:0007669"/>
    <property type="project" value="UniProtKB-KW"/>
</dbReference>
<dbReference type="Gene3D" id="1.10.3330.10">
    <property type="entry name" value="Oxo-4-hydroxy-4-carboxy-5-ureidoimidazoline decarboxylase"/>
    <property type="match status" value="1"/>
</dbReference>
<dbReference type="UniPathway" id="UPA00394">
    <property type="reaction ID" value="UER00652"/>
</dbReference>
<evidence type="ECO:0000256" key="6">
    <source>
        <dbReference type="ARBA" id="ARBA00023239"/>
    </source>
</evidence>
<keyword evidence="6 8" id="KW-0456">Lyase</keyword>
<comment type="catalytic activity">
    <reaction evidence="1">
        <text>5-hydroxy-2-oxo-4-ureido-2,5-dihydro-1H-imidazole-5-carboxylate + H(+) = (S)-allantoin + CO2</text>
        <dbReference type="Rhea" id="RHEA:26301"/>
        <dbReference type="ChEBI" id="CHEBI:15378"/>
        <dbReference type="ChEBI" id="CHEBI:15678"/>
        <dbReference type="ChEBI" id="CHEBI:16526"/>
        <dbReference type="ChEBI" id="CHEBI:58639"/>
        <dbReference type="EC" id="4.1.1.97"/>
    </reaction>
</comment>
<keyword evidence="4" id="KW-0659">Purine metabolism</keyword>
<dbReference type="Proteomes" id="UP000521199">
    <property type="component" value="Unassembled WGS sequence"/>
</dbReference>
<comment type="pathway">
    <text evidence="2">Purine metabolism; urate degradation; (S)-allantoin from urate: step 3/3.</text>
</comment>
<evidence type="ECO:0000256" key="2">
    <source>
        <dbReference type="ARBA" id="ARBA00004754"/>
    </source>
</evidence>
<dbReference type="PANTHER" id="PTHR43466">
    <property type="entry name" value="2-OXO-4-HYDROXY-4-CARBOXY-5-UREIDOIMIDAZOLINE DECARBOXYLASE-RELATED"/>
    <property type="match status" value="1"/>
</dbReference>
<proteinExistence type="predicted"/>
<gene>
    <name evidence="8" type="ORF">HNQ52_002780</name>
</gene>
<keyword evidence="5" id="KW-0210">Decarboxylase</keyword>
<organism evidence="8 9">
    <name type="scientific">Chiayiivirga flava</name>
    <dbReference type="NCBI Taxonomy" id="659595"/>
    <lineage>
        <taxon>Bacteria</taxon>
        <taxon>Pseudomonadati</taxon>
        <taxon>Pseudomonadota</taxon>
        <taxon>Gammaproteobacteria</taxon>
        <taxon>Lysobacterales</taxon>
        <taxon>Lysobacteraceae</taxon>
        <taxon>Chiayiivirga</taxon>
    </lineage>
</organism>
<evidence type="ECO:0000256" key="5">
    <source>
        <dbReference type="ARBA" id="ARBA00022793"/>
    </source>
</evidence>
<dbReference type="Pfam" id="PF09349">
    <property type="entry name" value="OHCU_decarbox"/>
    <property type="match status" value="1"/>
</dbReference>
<protein>
    <recommendedName>
        <fullName evidence="3">2-oxo-4-hydroxy-4-carboxy-5-ureidoimidazoline decarboxylase</fullName>
        <ecNumber evidence="3">4.1.1.97</ecNumber>
    </recommendedName>
</protein>
<dbReference type="InterPro" id="IPR018020">
    <property type="entry name" value="OHCU_decarboxylase"/>
</dbReference>
<dbReference type="AlphaFoldDB" id="A0A7W8D7W1"/>
<dbReference type="NCBIfam" id="TIGR03164">
    <property type="entry name" value="UHCUDC"/>
    <property type="match status" value="1"/>
</dbReference>
<sequence length="166" mass="18326">MSLAIETLNAMSAEDFIHALGGIFEHSPWVAASVVDARPFASIEQLHSAMCAVLRNADGEDRLHLICAHPELAGKAAIRGELTDHSTREQHAAGLDQCTPEEFSELTQLNAEYRERFGFPFILAVRGHTRASILAALRTRMHRTREEELAESLAQIERIAASRLGL</sequence>
<evidence type="ECO:0000256" key="3">
    <source>
        <dbReference type="ARBA" id="ARBA00012257"/>
    </source>
</evidence>
<dbReference type="RefSeq" id="WP_183961759.1">
    <property type="nucleotide sequence ID" value="NZ_JACHHP010000005.1"/>
</dbReference>
<feature type="domain" description="Oxo-4-hydroxy-4-carboxy-5-ureidoimidazoline decarboxylase" evidence="7">
    <location>
        <begin position="9"/>
        <end position="164"/>
    </location>
</feature>
<dbReference type="EC" id="4.1.1.97" evidence="3"/>
<reference evidence="8 9" key="1">
    <citation type="submission" date="2020-08" db="EMBL/GenBank/DDBJ databases">
        <title>Genomic Encyclopedia of Type Strains, Phase IV (KMG-IV): sequencing the most valuable type-strain genomes for metagenomic binning, comparative biology and taxonomic classification.</title>
        <authorList>
            <person name="Goeker M."/>
        </authorList>
    </citation>
    <scope>NUCLEOTIDE SEQUENCE [LARGE SCALE GENOMIC DNA]</scope>
    <source>
        <strain evidence="8 9">DSM 24163</strain>
    </source>
</reference>
<name>A0A7W8D7W1_9GAMM</name>
<evidence type="ECO:0000256" key="4">
    <source>
        <dbReference type="ARBA" id="ARBA00022631"/>
    </source>
</evidence>
<dbReference type="InterPro" id="IPR017580">
    <property type="entry name" value="OHCU_decarboxylase-1"/>
</dbReference>